<evidence type="ECO:0008006" key="2">
    <source>
        <dbReference type="Google" id="ProtNLM"/>
    </source>
</evidence>
<sequence>MSLPRIIHRIWIGPPPTIKQLRILINARTCIEGINVRTSIESSNEIRRRLNDDAELWLWTTSANIFYLQREYQLMHNIVMHDINTIWSHPFARRLPVTALRSVYQRECRGALHNYAAASDIVRLIILYCYGGVYLDMDVEFKTKSDMDEEIKKKSSILFSNLADIGDRLGILGDFNGISGNGVLASKPQTEPLRCCLEDILAMYVASTDYRDVVWREKRCYKHDGLYRKTYTVGMSGPGGIYRAMTPEQVYPIDENMYFKPIDASGRSFTQRPELLRRDSAPDFEH</sequence>
<accession>A0A747SP97</accession>
<dbReference type="AlphaFoldDB" id="A0A747SP97"/>
<reference evidence="1" key="1">
    <citation type="journal article" date="2018" name="Genome Biol.">
        <title>SKESA: strategic k-mer extension for scrupulous assemblies.</title>
        <authorList>
            <person name="Souvorov A."/>
            <person name="Agarwala R."/>
            <person name="Lipman D.J."/>
        </authorList>
    </citation>
    <scope>NUCLEOTIDE SEQUENCE</scope>
    <source>
        <strain evidence="1">MA.CK_98/00011163</strain>
    </source>
</reference>
<comment type="caution">
    <text evidence="1">The sequence shown here is derived from an EMBL/GenBank/DDBJ whole genome shotgun (WGS) entry which is preliminary data.</text>
</comment>
<dbReference type="EMBL" id="DAAVHS010000002">
    <property type="protein sequence ID" value="HAF4697560.1"/>
    <property type="molecule type" value="Genomic_DNA"/>
</dbReference>
<gene>
    <name evidence="1" type="ORF">G8O00_000916</name>
</gene>
<proteinExistence type="predicted"/>
<reference evidence="1" key="2">
    <citation type="submission" date="2020-02" db="EMBL/GenBank/DDBJ databases">
        <authorList>
            <consortium name="NCBI Pathogen Detection Project"/>
        </authorList>
    </citation>
    <scope>NUCLEOTIDE SEQUENCE</scope>
    <source>
        <strain evidence="1">MA.CK_98/00011163</strain>
    </source>
</reference>
<dbReference type="Gene3D" id="3.90.550.20">
    <property type="match status" value="1"/>
</dbReference>
<dbReference type="Pfam" id="PF04488">
    <property type="entry name" value="Gly_transf_sug"/>
    <property type="match status" value="1"/>
</dbReference>
<dbReference type="InterPro" id="IPR007577">
    <property type="entry name" value="GlycoTrfase_DXD_sugar-bd_CS"/>
</dbReference>
<dbReference type="SUPFAM" id="SSF53448">
    <property type="entry name" value="Nucleotide-diphospho-sugar transferases"/>
    <property type="match status" value="1"/>
</dbReference>
<dbReference type="InterPro" id="IPR029044">
    <property type="entry name" value="Nucleotide-diphossugar_trans"/>
</dbReference>
<protein>
    <recommendedName>
        <fullName evidence="2">Glycosyl transferase</fullName>
    </recommendedName>
</protein>
<evidence type="ECO:0000313" key="1">
    <source>
        <dbReference type="EMBL" id="HAF4697560.1"/>
    </source>
</evidence>
<name>A0A747SP97_SALER</name>
<organism evidence="1">
    <name type="scientific">Salmonella enterica</name>
    <name type="common">Salmonella choleraesuis</name>
    <dbReference type="NCBI Taxonomy" id="28901"/>
    <lineage>
        <taxon>Bacteria</taxon>
        <taxon>Pseudomonadati</taxon>
        <taxon>Pseudomonadota</taxon>
        <taxon>Gammaproteobacteria</taxon>
        <taxon>Enterobacterales</taxon>
        <taxon>Enterobacteriaceae</taxon>
        <taxon>Salmonella</taxon>
    </lineage>
</organism>